<feature type="transmembrane region" description="Helical" evidence="1">
    <location>
        <begin position="437"/>
        <end position="457"/>
    </location>
</feature>
<dbReference type="AlphaFoldDB" id="A0A8J6U0H3"/>
<feature type="transmembrane region" description="Helical" evidence="1">
    <location>
        <begin position="226"/>
        <end position="245"/>
    </location>
</feature>
<dbReference type="EMBL" id="JACVVX010000004">
    <property type="protein sequence ID" value="MBD0415661.1"/>
    <property type="molecule type" value="Genomic_DNA"/>
</dbReference>
<evidence type="ECO:0000313" key="3">
    <source>
        <dbReference type="Proteomes" id="UP000643405"/>
    </source>
</evidence>
<feature type="transmembrane region" description="Helical" evidence="1">
    <location>
        <begin position="170"/>
        <end position="188"/>
    </location>
</feature>
<keyword evidence="2" id="KW-0436">Ligase</keyword>
<dbReference type="RefSeq" id="WP_188165112.1">
    <property type="nucleotide sequence ID" value="NZ_JACVVX010000004.1"/>
</dbReference>
<evidence type="ECO:0000313" key="2">
    <source>
        <dbReference type="EMBL" id="MBD0415661.1"/>
    </source>
</evidence>
<feature type="transmembrane region" description="Helical" evidence="1">
    <location>
        <begin position="293"/>
        <end position="312"/>
    </location>
</feature>
<feature type="transmembrane region" description="Helical" evidence="1">
    <location>
        <begin position="85"/>
        <end position="102"/>
    </location>
</feature>
<keyword evidence="1" id="KW-0472">Membrane</keyword>
<evidence type="ECO:0000256" key="1">
    <source>
        <dbReference type="SAM" id="Phobius"/>
    </source>
</evidence>
<organism evidence="2 3">
    <name type="scientific">Oryzicola mucosus</name>
    <dbReference type="NCBI Taxonomy" id="2767425"/>
    <lineage>
        <taxon>Bacteria</taxon>
        <taxon>Pseudomonadati</taxon>
        <taxon>Pseudomonadota</taxon>
        <taxon>Alphaproteobacteria</taxon>
        <taxon>Hyphomicrobiales</taxon>
        <taxon>Phyllobacteriaceae</taxon>
        <taxon>Oryzicola</taxon>
    </lineage>
</organism>
<accession>A0A8J6U0H3</accession>
<feature type="transmembrane region" description="Helical" evidence="1">
    <location>
        <begin position="381"/>
        <end position="399"/>
    </location>
</feature>
<keyword evidence="3" id="KW-1185">Reference proteome</keyword>
<keyword evidence="1" id="KW-1133">Transmembrane helix</keyword>
<comment type="caution">
    <text evidence="2">The sequence shown here is derived from an EMBL/GenBank/DDBJ whole genome shotgun (WGS) entry which is preliminary data.</text>
</comment>
<proteinExistence type="predicted"/>
<gene>
    <name evidence="2" type="ORF">ICI42_13435</name>
</gene>
<name>A0A8J6U0H3_9HYPH</name>
<reference evidence="2" key="1">
    <citation type="submission" date="2020-09" db="EMBL/GenBank/DDBJ databases">
        <title>Genome seq and assembly of Tianweitania sp.</title>
        <authorList>
            <person name="Chhetri G."/>
        </authorList>
    </citation>
    <scope>NUCLEOTIDE SEQUENCE</scope>
    <source>
        <strain evidence="2">Rool2</strain>
    </source>
</reference>
<feature type="transmembrane region" description="Helical" evidence="1">
    <location>
        <begin position="257"/>
        <end position="281"/>
    </location>
</feature>
<sequence>MRARAIQPAGTAGFNERAMRRARLVDQRPSDADATAQSGGPIRRMAGRTAATVTNARHLHWAAVLFIISLPVPWIIAIGPVRMSVYRFVLLATLVPSLVGWLRGKAGPIRLADLLLVCYCLWCFIAIIAIHGFAFAIQPAGIIFMETMGAYLLARCCIRSADDFEAMVRLLFKVVLVLLPFAILESVSGQNSLMEVLSKILPTPPPVDMEPRWGLRRVQSVFEHPILFGVGCGCILAMTHIVLGYQKSLLRRWTPTGLVGLAAFLSLSAGPITALAAQIMLMGWNWVMRSIAARWKILIFFVALAAVSAELLSNRSVPVIFISYFSFDESSAWLRVAIWRFGSESVMNNPLFGVGFNEWERPDWMSFSIDMFWIVDAVRHGFLAGFFMMSGFFAMFITVAMKKGLDDRASAYRMAFLISMTGFFMVGWTVYFWNSAYVLFLFLLGSGGWILDVKDSVPAALKTRKAMRAGDSVEADLSGGRRAYR</sequence>
<dbReference type="Proteomes" id="UP000643405">
    <property type="component" value="Unassembled WGS sequence"/>
</dbReference>
<feature type="transmembrane region" description="Helical" evidence="1">
    <location>
        <begin position="114"/>
        <end position="134"/>
    </location>
</feature>
<feature type="transmembrane region" description="Helical" evidence="1">
    <location>
        <begin position="140"/>
        <end position="158"/>
    </location>
</feature>
<feature type="transmembrane region" description="Helical" evidence="1">
    <location>
        <begin position="411"/>
        <end position="431"/>
    </location>
</feature>
<protein>
    <submittedName>
        <fullName evidence="2">O-antigen ligase family protein</fullName>
    </submittedName>
</protein>
<keyword evidence="1" id="KW-0812">Transmembrane</keyword>
<dbReference type="GO" id="GO:0016874">
    <property type="term" value="F:ligase activity"/>
    <property type="evidence" value="ECO:0007669"/>
    <property type="project" value="UniProtKB-KW"/>
</dbReference>
<feature type="transmembrane region" description="Helical" evidence="1">
    <location>
        <begin position="58"/>
        <end position="79"/>
    </location>
</feature>